<keyword evidence="1" id="KW-0812">Transmembrane</keyword>
<reference evidence="2 3" key="1">
    <citation type="submission" date="2024-10" db="EMBL/GenBank/DDBJ databases">
        <title>The Natural Products Discovery Center: Release of the First 8490 Sequenced Strains for Exploring Actinobacteria Biosynthetic Diversity.</title>
        <authorList>
            <person name="Kalkreuter E."/>
            <person name="Kautsar S.A."/>
            <person name="Yang D."/>
            <person name="Bader C.D."/>
            <person name="Teijaro C.N."/>
            <person name="Fluegel L."/>
            <person name="Davis C.M."/>
            <person name="Simpson J.R."/>
            <person name="Lauterbach L."/>
            <person name="Steele A.D."/>
            <person name="Gui C."/>
            <person name="Meng S."/>
            <person name="Li G."/>
            <person name="Viehrig K."/>
            <person name="Ye F."/>
            <person name="Su P."/>
            <person name="Kiefer A.F."/>
            <person name="Nichols A."/>
            <person name="Cepeda A.J."/>
            <person name="Yan W."/>
            <person name="Fan B."/>
            <person name="Jiang Y."/>
            <person name="Adhikari A."/>
            <person name="Zheng C.-J."/>
            <person name="Schuster L."/>
            <person name="Cowan T.M."/>
            <person name="Smanski M.J."/>
            <person name="Chevrette M.G."/>
            <person name="De Carvalho L.P.S."/>
            <person name="Shen B."/>
        </authorList>
    </citation>
    <scope>NUCLEOTIDE SEQUENCE [LARGE SCALE GENOMIC DNA]</scope>
    <source>
        <strain evidence="2 3">NPDC051599</strain>
    </source>
</reference>
<evidence type="ECO:0008006" key="4">
    <source>
        <dbReference type="Google" id="ProtNLM"/>
    </source>
</evidence>
<accession>A0ABW7Y5A3</accession>
<comment type="caution">
    <text evidence="2">The sequence shown here is derived from an EMBL/GenBank/DDBJ whole genome shotgun (WGS) entry which is preliminary data.</text>
</comment>
<feature type="transmembrane region" description="Helical" evidence="1">
    <location>
        <begin position="78"/>
        <end position="99"/>
    </location>
</feature>
<protein>
    <recommendedName>
        <fullName evidence="4">DUF3040 domain-containing protein</fullName>
    </recommendedName>
</protein>
<proteinExistence type="predicted"/>
<dbReference type="EMBL" id="JBITDC010000008">
    <property type="protein sequence ID" value="MFI5677517.1"/>
    <property type="molecule type" value="Genomic_DNA"/>
</dbReference>
<evidence type="ECO:0000313" key="2">
    <source>
        <dbReference type="EMBL" id="MFI5677517.1"/>
    </source>
</evidence>
<dbReference type="RefSeq" id="WP_398658174.1">
    <property type="nucleotide sequence ID" value="NZ_JBITDC010000008.1"/>
</dbReference>
<gene>
    <name evidence="2" type="ORF">ACIA8P_23080</name>
</gene>
<feature type="transmembrane region" description="Helical" evidence="1">
    <location>
        <begin position="55"/>
        <end position="72"/>
    </location>
</feature>
<keyword evidence="3" id="KW-1185">Reference proteome</keyword>
<keyword evidence="1" id="KW-1133">Transmembrane helix</keyword>
<sequence>MTTGPLHDDERHILDEMERALRRDRRLDRRMRALGRRPRRRPVLARVAGYRPRPWTVALLLVVSVALMAAGIDTMEPAVIWAFATVWPVTLYAGFRLLCKWSEP</sequence>
<organism evidence="2 3">
    <name type="scientific">Streptomyces cellulosae</name>
    <dbReference type="NCBI Taxonomy" id="1968"/>
    <lineage>
        <taxon>Bacteria</taxon>
        <taxon>Bacillati</taxon>
        <taxon>Actinomycetota</taxon>
        <taxon>Actinomycetes</taxon>
        <taxon>Kitasatosporales</taxon>
        <taxon>Streptomycetaceae</taxon>
        <taxon>Streptomyces</taxon>
    </lineage>
</organism>
<dbReference type="Proteomes" id="UP001612415">
    <property type="component" value="Unassembled WGS sequence"/>
</dbReference>
<evidence type="ECO:0000256" key="1">
    <source>
        <dbReference type="SAM" id="Phobius"/>
    </source>
</evidence>
<keyword evidence="1" id="KW-0472">Membrane</keyword>
<name>A0ABW7Y5A3_STRCE</name>
<evidence type="ECO:0000313" key="3">
    <source>
        <dbReference type="Proteomes" id="UP001612415"/>
    </source>
</evidence>